<dbReference type="InterPro" id="IPR005119">
    <property type="entry name" value="LysR_subst-bd"/>
</dbReference>
<feature type="domain" description="HTH lysR-type" evidence="5">
    <location>
        <begin position="1"/>
        <end position="58"/>
    </location>
</feature>
<dbReference type="FunFam" id="1.10.10.10:FF:000001">
    <property type="entry name" value="LysR family transcriptional regulator"/>
    <property type="match status" value="1"/>
</dbReference>
<dbReference type="SUPFAM" id="SSF46785">
    <property type="entry name" value="Winged helix' DNA-binding domain"/>
    <property type="match status" value="1"/>
</dbReference>
<dbReference type="Gene3D" id="3.40.190.10">
    <property type="entry name" value="Periplasmic binding protein-like II"/>
    <property type="match status" value="2"/>
</dbReference>
<keyword evidence="7" id="KW-1185">Reference proteome</keyword>
<evidence type="ECO:0000259" key="5">
    <source>
        <dbReference type="PROSITE" id="PS50931"/>
    </source>
</evidence>
<evidence type="ECO:0000256" key="3">
    <source>
        <dbReference type="ARBA" id="ARBA00023125"/>
    </source>
</evidence>
<dbReference type="RefSeq" id="WP_158157886.1">
    <property type="nucleotide sequence ID" value="NZ_CP056030.1"/>
</dbReference>
<keyword evidence="2" id="KW-0805">Transcription regulation</keyword>
<evidence type="ECO:0000256" key="4">
    <source>
        <dbReference type="ARBA" id="ARBA00023163"/>
    </source>
</evidence>
<dbReference type="CDD" id="cd05466">
    <property type="entry name" value="PBP2_LTTR_substrate"/>
    <property type="match status" value="1"/>
</dbReference>
<gene>
    <name evidence="6" type="ORF">HWQ56_15635</name>
</gene>
<dbReference type="SUPFAM" id="SSF53850">
    <property type="entry name" value="Periplasmic binding protein-like II"/>
    <property type="match status" value="1"/>
</dbReference>
<evidence type="ECO:0000313" key="6">
    <source>
        <dbReference type="EMBL" id="QKZ05143.1"/>
    </source>
</evidence>
<dbReference type="PANTHER" id="PTHR30346">
    <property type="entry name" value="TRANSCRIPTIONAL DUAL REGULATOR HCAR-RELATED"/>
    <property type="match status" value="1"/>
</dbReference>
<dbReference type="PRINTS" id="PR00039">
    <property type="entry name" value="HTHLYSR"/>
</dbReference>
<dbReference type="KEGG" id="pez:HWQ56_15635"/>
<protein>
    <submittedName>
        <fullName evidence="6">LysR family transcriptional regulator</fullName>
    </submittedName>
</protein>
<dbReference type="InterPro" id="IPR036390">
    <property type="entry name" value="WH_DNA-bd_sf"/>
</dbReference>
<evidence type="ECO:0000256" key="1">
    <source>
        <dbReference type="ARBA" id="ARBA00009437"/>
    </source>
</evidence>
<organism evidence="6 7">
    <name type="scientific">Pseudomonas eucalypticola</name>
    <dbReference type="NCBI Taxonomy" id="2599595"/>
    <lineage>
        <taxon>Bacteria</taxon>
        <taxon>Pseudomonadati</taxon>
        <taxon>Pseudomonadota</taxon>
        <taxon>Gammaproteobacteria</taxon>
        <taxon>Pseudomonadales</taxon>
        <taxon>Pseudomonadaceae</taxon>
        <taxon>Pseudomonas</taxon>
    </lineage>
</organism>
<keyword evidence="3" id="KW-0238">DNA-binding</keyword>
<keyword evidence="4" id="KW-0804">Transcription</keyword>
<comment type="similarity">
    <text evidence="1">Belongs to the LysR transcriptional regulatory family.</text>
</comment>
<dbReference type="GO" id="GO:0003700">
    <property type="term" value="F:DNA-binding transcription factor activity"/>
    <property type="evidence" value="ECO:0007669"/>
    <property type="project" value="InterPro"/>
</dbReference>
<dbReference type="GO" id="GO:0032993">
    <property type="term" value="C:protein-DNA complex"/>
    <property type="evidence" value="ECO:0007669"/>
    <property type="project" value="TreeGrafter"/>
</dbReference>
<dbReference type="Proteomes" id="UP000509568">
    <property type="component" value="Chromosome"/>
</dbReference>
<dbReference type="Gene3D" id="1.10.10.10">
    <property type="entry name" value="Winged helix-like DNA-binding domain superfamily/Winged helix DNA-binding domain"/>
    <property type="match status" value="1"/>
</dbReference>
<dbReference type="PROSITE" id="PS50931">
    <property type="entry name" value="HTH_LYSR"/>
    <property type="match status" value="1"/>
</dbReference>
<sequence>MNLRQLLYFKTIVERKSIAAASEALHIAQPPLSQHLKSLEADYGVQLFERQGRGLLVTDAGLHLYRRACELLSLADEIDAEMRGLAQGISGKVSIGTVTSGVGCVARVMADLKRQLPQILFSVYHAEPAALEDMLQARQLDFAVSQWPVTNPLLHTVALQPLALMAVEALPGRLPEGSTCTLAELARLPLIVVRRRQGHGFYERVQQAFAAAGLRPEVAFECSDIAAALALAAAGAGVALLPVWPGETVQSGLHQRRVEDLPSEERLVLTWLAERDRLPAVAQAVKAFEQLIAD</sequence>
<dbReference type="InterPro" id="IPR036388">
    <property type="entry name" value="WH-like_DNA-bd_sf"/>
</dbReference>
<dbReference type="GO" id="GO:0003677">
    <property type="term" value="F:DNA binding"/>
    <property type="evidence" value="ECO:0007669"/>
    <property type="project" value="UniProtKB-KW"/>
</dbReference>
<evidence type="ECO:0000256" key="2">
    <source>
        <dbReference type="ARBA" id="ARBA00023015"/>
    </source>
</evidence>
<dbReference type="PANTHER" id="PTHR30346:SF29">
    <property type="entry name" value="LYSR SUBSTRATE-BINDING"/>
    <property type="match status" value="1"/>
</dbReference>
<accession>A0A7D5H6H5</accession>
<proteinExistence type="inferred from homology"/>
<dbReference type="Pfam" id="PF03466">
    <property type="entry name" value="LysR_substrate"/>
    <property type="match status" value="1"/>
</dbReference>
<dbReference type="Pfam" id="PF00126">
    <property type="entry name" value="HTH_1"/>
    <property type="match status" value="1"/>
</dbReference>
<name>A0A7D5H6H5_9PSED</name>
<dbReference type="EMBL" id="CP056030">
    <property type="protein sequence ID" value="QKZ05143.1"/>
    <property type="molecule type" value="Genomic_DNA"/>
</dbReference>
<reference evidence="6 7" key="1">
    <citation type="submission" date="2020-06" db="EMBL/GenBank/DDBJ databases">
        <title>Pseudomonas eucalypticola sp. nov., an endophyte of Eucalyptus dunnii leaves with biocontrol ability of eucalyptus leaf blight.</title>
        <authorList>
            <person name="Liu Y."/>
            <person name="Song Z."/>
            <person name="Zeng H."/>
            <person name="Lu M."/>
            <person name="Wang X."/>
            <person name="Lian X."/>
            <person name="Zhang Q."/>
        </authorList>
    </citation>
    <scope>NUCLEOTIDE SEQUENCE [LARGE SCALE GENOMIC DNA]</scope>
    <source>
        <strain evidence="6 7">NP-1</strain>
    </source>
</reference>
<dbReference type="AlphaFoldDB" id="A0A7D5H6H5"/>
<dbReference type="InterPro" id="IPR000847">
    <property type="entry name" value="LysR_HTH_N"/>
</dbReference>
<evidence type="ECO:0000313" key="7">
    <source>
        <dbReference type="Proteomes" id="UP000509568"/>
    </source>
</evidence>